<dbReference type="SUPFAM" id="SSF51445">
    <property type="entry name" value="(Trans)glycosidases"/>
    <property type="match status" value="1"/>
</dbReference>
<dbReference type="Gene3D" id="2.60.40.10">
    <property type="entry name" value="Immunoglobulins"/>
    <property type="match status" value="1"/>
</dbReference>
<feature type="domain" description="Glycosyl hydrolases family 2 sugar binding" evidence="7">
    <location>
        <begin position="227"/>
        <end position="328"/>
    </location>
</feature>
<gene>
    <name evidence="9" type="ORF">FFWV33_14645</name>
</gene>
<feature type="domain" description="Golvesin/Xly CBD-like" evidence="8">
    <location>
        <begin position="54"/>
        <end position="185"/>
    </location>
</feature>
<evidence type="ECO:0000256" key="2">
    <source>
        <dbReference type="ARBA" id="ARBA00022801"/>
    </source>
</evidence>
<dbReference type="InterPro" id="IPR013783">
    <property type="entry name" value="Ig-like_fold"/>
</dbReference>
<evidence type="ECO:0000313" key="10">
    <source>
        <dbReference type="Proteomes" id="UP000244527"/>
    </source>
</evidence>
<dbReference type="PANTHER" id="PTHR42732:SF1">
    <property type="entry name" value="BETA-MANNOSIDASE"/>
    <property type="match status" value="1"/>
</dbReference>
<dbReference type="RefSeq" id="WP_108741595.1">
    <property type="nucleotide sequence ID" value="NZ_CP020918.1"/>
</dbReference>
<feature type="signal peptide" evidence="4">
    <location>
        <begin position="1"/>
        <end position="21"/>
    </location>
</feature>
<dbReference type="Gene3D" id="2.60.120.260">
    <property type="entry name" value="Galactose-binding domain-like"/>
    <property type="match status" value="1"/>
</dbReference>
<protein>
    <recommendedName>
        <fullName evidence="11">Glycoside hydrolase family 2</fullName>
    </recommendedName>
</protein>
<evidence type="ECO:0000259" key="7">
    <source>
        <dbReference type="Pfam" id="PF02837"/>
    </source>
</evidence>
<feature type="domain" description="Glycoside hydrolase family 2 immunoglobulin-like beta-sandwich" evidence="5">
    <location>
        <begin position="338"/>
        <end position="442"/>
    </location>
</feature>
<evidence type="ECO:0000256" key="4">
    <source>
        <dbReference type="SAM" id="SignalP"/>
    </source>
</evidence>
<dbReference type="KEGG" id="ffa:FFWV33_14645"/>
<dbReference type="InterPro" id="IPR033803">
    <property type="entry name" value="CBD-like_Golvesin-Xly"/>
</dbReference>
<accession>A0A2S1LG18</accession>
<evidence type="ECO:0000256" key="1">
    <source>
        <dbReference type="ARBA" id="ARBA00007401"/>
    </source>
</evidence>
<dbReference type="Pfam" id="PF25275">
    <property type="entry name" value="Golvesin_C"/>
    <property type="match status" value="1"/>
</dbReference>
<evidence type="ECO:0000259" key="5">
    <source>
        <dbReference type="Pfam" id="PF00703"/>
    </source>
</evidence>
<dbReference type="PANTHER" id="PTHR42732">
    <property type="entry name" value="BETA-GALACTOSIDASE"/>
    <property type="match status" value="1"/>
</dbReference>
<dbReference type="GO" id="GO:0004553">
    <property type="term" value="F:hydrolase activity, hydrolyzing O-glycosyl compounds"/>
    <property type="evidence" value="ECO:0007669"/>
    <property type="project" value="InterPro"/>
</dbReference>
<evidence type="ECO:0000313" key="9">
    <source>
        <dbReference type="EMBL" id="AWG22677.1"/>
    </source>
</evidence>
<evidence type="ECO:0000259" key="6">
    <source>
        <dbReference type="Pfam" id="PF02836"/>
    </source>
</evidence>
<dbReference type="InterPro" id="IPR006101">
    <property type="entry name" value="Glyco_hydro_2"/>
</dbReference>
<dbReference type="InterPro" id="IPR006103">
    <property type="entry name" value="Glyco_hydro_2_cat"/>
</dbReference>
<comment type="similarity">
    <text evidence="1">Belongs to the glycosyl hydrolase 2 family.</text>
</comment>
<keyword evidence="10" id="KW-1185">Reference proteome</keyword>
<organism evidence="9 10">
    <name type="scientific">Flavobacterium faecale</name>
    <dbReference type="NCBI Taxonomy" id="1355330"/>
    <lineage>
        <taxon>Bacteria</taxon>
        <taxon>Pseudomonadati</taxon>
        <taxon>Bacteroidota</taxon>
        <taxon>Flavobacteriia</taxon>
        <taxon>Flavobacteriales</taxon>
        <taxon>Flavobacteriaceae</taxon>
        <taxon>Flavobacterium</taxon>
    </lineage>
</organism>
<dbReference type="Proteomes" id="UP000244527">
    <property type="component" value="Chromosome"/>
</dbReference>
<evidence type="ECO:0000256" key="3">
    <source>
        <dbReference type="ARBA" id="ARBA00023295"/>
    </source>
</evidence>
<evidence type="ECO:0008006" key="11">
    <source>
        <dbReference type="Google" id="ProtNLM"/>
    </source>
</evidence>
<dbReference type="InterPro" id="IPR051913">
    <property type="entry name" value="GH2_Domain-Containing"/>
</dbReference>
<dbReference type="Pfam" id="PF02837">
    <property type="entry name" value="Glyco_hydro_2_N"/>
    <property type="match status" value="1"/>
</dbReference>
<name>A0A2S1LG18_9FLAO</name>
<keyword evidence="4" id="KW-0732">Signal</keyword>
<feature type="chain" id="PRO_5015424089" description="Glycoside hydrolase family 2" evidence="4">
    <location>
        <begin position="22"/>
        <end position="1004"/>
    </location>
</feature>
<dbReference type="SUPFAM" id="SSF49785">
    <property type="entry name" value="Galactose-binding domain-like"/>
    <property type="match status" value="1"/>
</dbReference>
<dbReference type="Gene3D" id="3.20.20.80">
    <property type="entry name" value="Glycosidases"/>
    <property type="match status" value="1"/>
</dbReference>
<proteinExistence type="inferred from homology"/>
<dbReference type="OrthoDB" id="9801077at2"/>
<dbReference type="InterPro" id="IPR006102">
    <property type="entry name" value="Ig-like_GH2"/>
</dbReference>
<dbReference type="GO" id="GO:0005975">
    <property type="term" value="P:carbohydrate metabolic process"/>
    <property type="evidence" value="ECO:0007669"/>
    <property type="project" value="InterPro"/>
</dbReference>
<dbReference type="InterPro" id="IPR036156">
    <property type="entry name" value="Beta-gal/glucu_dom_sf"/>
</dbReference>
<dbReference type="EMBL" id="CP020918">
    <property type="protein sequence ID" value="AWG22677.1"/>
    <property type="molecule type" value="Genomic_DNA"/>
</dbReference>
<dbReference type="PRINTS" id="PR00132">
    <property type="entry name" value="GLHYDRLASE2"/>
</dbReference>
<sequence length="1004" mass="114243">MNKILLSIAVFCFLGVNAQKAIDTQFSLNGDWKFYAIEGQGSNSLQVKEEPTDIIVDNADADFVEIKGKWNLKKVGTKGATFYKADFLQRVFRVGDTGDNYVRFRPKISKKGNYEAFVRFPFETNLTTQFTVQHADGEVATYANQRSCGDQWISLGIYTFNASKDNFVEISAIDEGGVSADAVLFRPISDAVFSNAKNLPNQVYLPQFNDSKWNRLKVPGHWGMLNNFSNYVGKGWYRKTFNFPANWKINPNEQVRLQFEAVYHVAKVYLNGKFVGEHQGGFSPFELDITDKVLAGKPNVLAVEVDNNFLVGATWNWGGIIREVAIVKNKAVRITQQYIHAEPNLKTGTALLKLRLRVENNSGVTQNIQINSAILDIKKVAEMTGNLAVLAHSIQEINLETTLKPEDVKLWHFDLPNLYQIQTTIRENKQQLDNQTNTFGIRKIEINDSQLFLNGEPIRLGGFNRVSEHRFWGSSEPQELLEQDMKLMKEAGSNFMRIMHGTQNERLIDLCDKMGILLFEEVNVRELSNPEFNAPIFDPYPKEWIKAMVNRDINHPSIIGWSVGNELKNHFDYGRKMMEYVKTELDPYRLVTCVSNSGQKDSATPETDPNTFADIIMHNMYQWQGKPQEILEIIRKKWPNKPIFISEYGFDPFQTPSLDEDKEILSDWHDTFRNKNPFVIGTSLWTFNDYRSGYAGTSDEENRVWGVINSWRQKRRLFDRVKKELSPVKDIQVEGIDFDKKEAQVIVPIRGLADYPIFSLKGYTLVWIFKDANGLIISKNEMILPTIHPQDGLWKGTIQWTNLKTNPMSLTVNLENSIGINRFEKTLSFQVPNPPAIKEIITGNQSVRVLFDKVAGATEYQISYLNSANHLVKTPKTIADYIDVPQLVNNQSVSLTLTAFNDKGESKPSIKVIATPNGIALPPLVYDAFIADQKLVIGYATTKDELKYKVRYGATEKLLNKNFVTNVKGMLSIDLKAEKVICFQIKSVLKTGESNWSNVIKAKK</sequence>
<dbReference type="AlphaFoldDB" id="A0A2S1LG18"/>
<dbReference type="InterPro" id="IPR006104">
    <property type="entry name" value="Glyco_hydro_2_N"/>
</dbReference>
<reference evidence="9 10" key="1">
    <citation type="submission" date="2017-04" db="EMBL/GenBank/DDBJ databases">
        <title>Compelte genome sequence of WV33.</title>
        <authorList>
            <person name="Lee P.C."/>
        </authorList>
    </citation>
    <scope>NUCLEOTIDE SEQUENCE [LARGE SCALE GENOMIC DNA]</scope>
    <source>
        <strain evidence="9 10">WV33</strain>
    </source>
</reference>
<dbReference type="SUPFAM" id="SSF49303">
    <property type="entry name" value="beta-Galactosidase/glucuronidase domain"/>
    <property type="match status" value="1"/>
</dbReference>
<keyword evidence="2" id="KW-0378">Hydrolase</keyword>
<feature type="domain" description="Glycoside hydrolase family 2 catalytic" evidence="6">
    <location>
        <begin position="444"/>
        <end position="724"/>
    </location>
</feature>
<keyword evidence="3" id="KW-0326">Glycosidase</keyword>
<dbReference type="Pfam" id="PF02836">
    <property type="entry name" value="Glyco_hydro_2_C"/>
    <property type="match status" value="1"/>
</dbReference>
<dbReference type="InterPro" id="IPR017853">
    <property type="entry name" value="GH"/>
</dbReference>
<evidence type="ECO:0000259" key="8">
    <source>
        <dbReference type="Pfam" id="PF25275"/>
    </source>
</evidence>
<dbReference type="Pfam" id="PF00703">
    <property type="entry name" value="Glyco_hydro_2"/>
    <property type="match status" value="1"/>
</dbReference>
<dbReference type="InterPro" id="IPR008979">
    <property type="entry name" value="Galactose-bd-like_sf"/>
</dbReference>